<name>A0A2R7Y3U9_9CREN</name>
<gene>
    <name evidence="4" type="ORF">B7O98_05865</name>
</gene>
<dbReference type="SUPFAM" id="SSF55469">
    <property type="entry name" value="FMN-dependent nitroreductase-like"/>
    <property type="match status" value="1"/>
</dbReference>
<feature type="domain" description="Nitroreductase" evidence="3">
    <location>
        <begin position="91"/>
        <end position="166"/>
    </location>
</feature>
<dbReference type="PANTHER" id="PTHR43673:SF10">
    <property type="entry name" value="NADH DEHYDROGENASE_NAD(P)H NITROREDUCTASE XCC3605-RELATED"/>
    <property type="match status" value="1"/>
</dbReference>
<dbReference type="EMBL" id="NBVN01000004">
    <property type="protein sequence ID" value="PUA32194.1"/>
    <property type="molecule type" value="Genomic_DNA"/>
</dbReference>
<dbReference type="GO" id="GO:0016491">
    <property type="term" value="F:oxidoreductase activity"/>
    <property type="evidence" value="ECO:0007669"/>
    <property type="project" value="UniProtKB-KW"/>
</dbReference>
<dbReference type="Proteomes" id="UP000244093">
    <property type="component" value="Unassembled WGS sequence"/>
</dbReference>
<evidence type="ECO:0000256" key="1">
    <source>
        <dbReference type="ARBA" id="ARBA00007118"/>
    </source>
</evidence>
<evidence type="ECO:0000256" key="2">
    <source>
        <dbReference type="ARBA" id="ARBA00023002"/>
    </source>
</evidence>
<dbReference type="Pfam" id="PF00881">
    <property type="entry name" value="Nitroreductase"/>
    <property type="match status" value="2"/>
</dbReference>
<dbReference type="InterPro" id="IPR029479">
    <property type="entry name" value="Nitroreductase"/>
</dbReference>
<evidence type="ECO:0000259" key="3">
    <source>
        <dbReference type="Pfam" id="PF00881"/>
    </source>
</evidence>
<dbReference type="PANTHER" id="PTHR43673">
    <property type="entry name" value="NAD(P)H NITROREDUCTASE YDGI-RELATED"/>
    <property type="match status" value="1"/>
</dbReference>
<comment type="caution">
    <text evidence="4">The sequence shown here is derived from an EMBL/GenBank/DDBJ whole genome shotgun (WGS) entry which is preliminary data.</text>
</comment>
<proteinExistence type="inferred from homology"/>
<sequence>MGFGLEGSSFSWSSRRLGGFKLENEYLNFLLTRRSIRKFKPDPISKEVILKILDVARYAPSARNAQPWIFIVITDEKVKNELASVHSWASPLKNAPLGIVIACNKDLSPHSYQVDCANVTMYVMLAAHALGLGSVWLQTLRNVSEIQKILNLPENYVPVSMLAIGYPDEKPTPRPRKNLNEITFKDRFNEPFI</sequence>
<evidence type="ECO:0000313" key="4">
    <source>
        <dbReference type="EMBL" id="PUA32194.1"/>
    </source>
</evidence>
<dbReference type="InterPro" id="IPR000415">
    <property type="entry name" value="Nitroreductase-like"/>
</dbReference>
<reference evidence="4 5" key="1">
    <citation type="journal article" date="2018" name="Syst. Appl. Microbiol.">
        <title>A new symbiotic nanoarchaeote (Candidatus Nanoclepta minutus) and its host (Zestosphaera tikiterensis gen. nov., sp. nov.) from a New Zealand hot spring.</title>
        <authorList>
            <person name="St John E."/>
            <person name="Liu Y."/>
            <person name="Podar M."/>
            <person name="Stott M.B."/>
            <person name="Meneghin J."/>
            <person name="Chen Z."/>
            <person name="Lagutin K."/>
            <person name="Mitchell K."/>
            <person name="Reysenbach A.L."/>
        </authorList>
    </citation>
    <scope>NUCLEOTIDE SEQUENCE [LARGE SCALE GENOMIC DNA]</scope>
    <source>
        <strain evidence="4">NZ3</strain>
    </source>
</reference>
<evidence type="ECO:0000313" key="5">
    <source>
        <dbReference type="Proteomes" id="UP000244093"/>
    </source>
</evidence>
<dbReference type="Gene3D" id="3.40.109.10">
    <property type="entry name" value="NADH Oxidase"/>
    <property type="match status" value="1"/>
</dbReference>
<dbReference type="AlphaFoldDB" id="A0A2R7Y3U9"/>
<feature type="domain" description="Nitroreductase" evidence="3">
    <location>
        <begin position="31"/>
        <end position="83"/>
    </location>
</feature>
<organism evidence="4 5">
    <name type="scientific">Zestosphaera tikiterensis</name>
    <dbReference type="NCBI Taxonomy" id="1973259"/>
    <lineage>
        <taxon>Archaea</taxon>
        <taxon>Thermoproteota</taxon>
        <taxon>Thermoprotei</taxon>
        <taxon>Desulfurococcales</taxon>
        <taxon>Desulfurococcaceae</taxon>
        <taxon>Zestosphaera</taxon>
    </lineage>
</organism>
<protein>
    <submittedName>
        <fullName evidence="4">Nitroreductase</fullName>
    </submittedName>
</protein>
<keyword evidence="2" id="KW-0560">Oxidoreductase</keyword>
<comment type="similarity">
    <text evidence="1">Belongs to the nitroreductase family.</text>
</comment>
<accession>A0A2R7Y3U9</accession>